<proteinExistence type="inferred from homology"/>
<dbReference type="GO" id="GO:0046872">
    <property type="term" value="F:metal ion binding"/>
    <property type="evidence" value="ECO:0007669"/>
    <property type="project" value="UniProtKB-KW"/>
</dbReference>
<reference evidence="9" key="1">
    <citation type="submission" date="2013-10" db="EMBL/GenBank/DDBJ databases">
        <title>Genomic analysis of the causative agents of coccidiosis in chickens.</title>
        <authorList>
            <person name="Reid A.J."/>
            <person name="Blake D."/>
            <person name="Billington K."/>
            <person name="Browne H."/>
            <person name="Dunn M."/>
            <person name="Hung S."/>
            <person name="Kawahara F."/>
            <person name="Miranda-Saavedra D."/>
            <person name="Mourier T."/>
            <person name="Nagra H."/>
            <person name="Otto T.D."/>
            <person name="Rawlings N."/>
            <person name="Sanchez A."/>
            <person name="Sanders M."/>
            <person name="Subramaniam C."/>
            <person name="Tay Y."/>
            <person name="Dear P."/>
            <person name="Doerig C."/>
            <person name="Gruber A."/>
            <person name="Parkinson J."/>
            <person name="Shirley M."/>
            <person name="Wan K.L."/>
            <person name="Berriman M."/>
            <person name="Tomley F."/>
            <person name="Pain A."/>
        </authorList>
    </citation>
    <scope>NUCLEOTIDE SEQUENCE</scope>
    <source>
        <strain evidence="9">Houghton</strain>
    </source>
</reference>
<evidence type="ECO:0000313" key="10">
    <source>
        <dbReference type="Proteomes" id="UP000018050"/>
    </source>
</evidence>
<accession>U6GM83</accession>
<dbReference type="InterPro" id="IPR052347">
    <property type="entry name" value="Isochorismatase_Nicotinamidase"/>
</dbReference>
<dbReference type="VEuPathDB" id="ToxoDB:EAH_00060270"/>
<evidence type="ECO:0000313" key="9">
    <source>
        <dbReference type="EMBL" id="CDI81290.1"/>
    </source>
</evidence>
<dbReference type="EMBL" id="HG671585">
    <property type="protein sequence ID" value="CDI81290.1"/>
    <property type="molecule type" value="Genomic_DNA"/>
</dbReference>
<dbReference type="GO" id="GO:0008936">
    <property type="term" value="F:nicotinamidase activity"/>
    <property type="evidence" value="ECO:0007669"/>
    <property type="project" value="UniProtKB-EC"/>
</dbReference>
<evidence type="ECO:0000256" key="4">
    <source>
        <dbReference type="ARBA" id="ARBA00022801"/>
    </source>
</evidence>
<evidence type="ECO:0000256" key="2">
    <source>
        <dbReference type="ARBA" id="ARBA00022642"/>
    </source>
</evidence>
<evidence type="ECO:0000256" key="1">
    <source>
        <dbReference type="ARBA" id="ARBA00006336"/>
    </source>
</evidence>
<dbReference type="InterPro" id="IPR036380">
    <property type="entry name" value="Isochorismatase-like_sf"/>
</dbReference>
<evidence type="ECO:0000256" key="3">
    <source>
        <dbReference type="ARBA" id="ARBA00022723"/>
    </source>
</evidence>
<dbReference type="PANTHER" id="PTHR11080:SF2">
    <property type="entry name" value="LD05707P"/>
    <property type="match status" value="1"/>
</dbReference>
<protein>
    <recommendedName>
        <fullName evidence="6">nicotinamidase</fullName>
        <ecNumber evidence="6">3.5.1.19</ecNumber>
    </recommendedName>
    <alternativeName>
        <fullName evidence="7">Nicotinamide deamidase</fullName>
    </alternativeName>
</protein>
<keyword evidence="4" id="KW-0378">Hydrolase</keyword>
<feature type="domain" description="Isochorismatase-like" evidence="8">
    <location>
        <begin position="85"/>
        <end position="188"/>
    </location>
</feature>
<dbReference type="Pfam" id="PF00857">
    <property type="entry name" value="Isochorismatase"/>
    <property type="match status" value="1"/>
</dbReference>
<dbReference type="PANTHER" id="PTHR11080">
    <property type="entry name" value="PYRAZINAMIDASE/NICOTINAMIDASE"/>
    <property type="match status" value="1"/>
</dbReference>
<keyword evidence="2" id="KW-0662">Pyridine nucleotide biosynthesis</keyword>
<reference evidence="9" key="2">
    <citation type="submission" date="2013-10" db="EMBL/GenBank/DDBJ databases">
        <authorList>
            <person name="Aslett M."/>
        </authorList>
    </citation>
    <scope>NUCLEOTIDE SEQUENCE</scope>
    <source>
        <strain evidence="9">Houghton</strain>
    </source>
</reference>
<keyword evidence="10" id="KW-1185">Reference proteome</keyword>
<comment type="pathway">
    <text evidence="5">Cofactor biosynthesis; nicotinate biosynthesis; nicotinate from nicotinamide: step 1/1.</text>
</comment>
<comment type="similarity">
    <text evidence="1">Belongs to the isochorismatase family.</text>
</comment>
<organism evidence="9 10">
    <name type="scientific">Eimeria acervulina</name>
    <name type="common">Coccidian parasite</name>
    <dbReference type="NCBI Taxonomy" id="5801"/>
    <lineage>
        <taxon>Eukaryota</taxon>
        <taxon>Sar</taxon>
        <taxon>Alveolata</taxon>
        <taxon>Apicomplexa</taxon>
        <taxon>Conoidasida</taxon>
        <taxon>Coccidia</taxon>
        <taxon>Eucoccidiorida</taxon>
        <taxon>Eimeriorina</taxon>
        <taxon>Eimeriidae</taxon>
        <taxon>Eimeria</taxon>
    </lineage>
</organism>
<dbReference type="OrthoDB" id="1739143at2759"/>
<dbReference type="SUPFAM" id="SSF52499">
    <property type="entry name" value="Isochorismatase-like hydrolases"/>
    <property type="match status" value="1"/>
</dbReference>
<evidence type="ECO:0000259" key="8">
    <source>
        <dbReference type="Pfam" id="PF00857"/>
    </source>
</evidence>
<gene>
    <name evidence="9" type="ORF">EAH_00060270</name>
</gene>
<dbReference type="Gene3D" id="3.40.50.850">
    <property type="entry name" value="Isochorismatase-like"/>
    <property type="match status" value="1"/>
</dbReference>
<evidence type="ECO:0000256" key="7">
    <source>
        <dbReference type="ARBA" id="ARBA00043224"/>
    </source>
</evidence>
<dbReference type="RefSeq" id="XP_013248945.1">
    <property type="nucleotide sequence ID" value="XM_013393491.1"/>
</dbReference>
<name>U6GM83_EIMAC</name>
<dbReference type="AlphaFoldDB" id="U6GM83"/>
<dbReference type="EC" id="3.5.1.19" evidence="6"/>
<dbReference type="InterPro" id="IPR000868">
    <property type="entry name" value="Isochorismatase-like_dom"/>
</dbReference>
<dbReference type="GO" id="GO:0019363">
    <property type="term" value="P:pyridine nucleotide biosynthetic process"/>
    <property type="evidence" value="ECO:0007669"/>
    <property type="project" value="UniProtKB-KW"/>
</dbReference>
<dbReference type="GeneID" id="25274097"/>
<evidence type="ECO:0000256" key="5">
    <source>
        <dbReference type="ARBA" id="ARBA00037900"/>
    </source>
</evidence>
<evidence type="ECO:0000256" key="6">
    <source>
        <dbReference type="ARBA" id="ARBA00039017"/>
    </source>
</evidence>
<keyword evidence="3" id="KW-0479">Metal-binding</keyword>
<sequence>MVRSISSEPTGGSEQHGDLETWCDMVVFSLDWHPPDHVSFLSSHSEKCVHGVCVCGNATLSASVQQAASAAVDEATTSLGLDKDWTVVVPSPCSENAEPSVVRLWPPHCVQNTPGSKLHSAIKVHIGDFAVFKGGNSSSECFSACGDDSMPTGLVQLLRSVGAETVAVCGFCLDFCVAESAIGLRAAGRKLFITLLDTKTV</sequence>
<dbReference type="Proteomes" id="UP000018050">
    <property type="component" value="Unassembled WGS sequence"/>
</dbReference>